<reference evidence="10" key="2">
    <citation type="submission" date="2024-06" db="UniProtKB">
        <authorList>
            <consortium name="EnsemblMetazoa"/>
        </authorList>
    </citation>
    <scope>IDENTIFICATION</scope>
</reference>
<feature type="transmembrane region" description="Helical" evidence="8">
    <location>
        <begin position="120"/>
        <end position="140"/>
    </location>
</feature>
<keyword evidence="6 8" id="KW-0472">Membrane</keyword>
<evidence type="ECO:0000259" key="9">
    <source>
        <dbReference type="Pfam" id="PF01490"/>
    </source>
</evidence>
<feature type="compositionally biased region" description="Basic and acidic residues" evidence="7">
    <location>
        <begin position="629"/>
        <end position="650"/>
    </location>
</feature>
<dbReference type="InterPro" id="IPR013057">
    <property type="entry name" value="AA_transpt_TM"/>
</dbReference>
<feature type="compositionally biased region" description="Polar residues" evidence="7">
    <location>
        <begin position="596"/>
        <end position="605"/>
    </location>
</feature>
<reference evidence="11" key="1">
    <citation type="journal article" date="2010" name="Nature">
        <title>The Amphimedon queenslandica genome and the evolution of animal complexity.</title>
        <authorList>
            <person name="Srivastava M."/>
            <person name="Simakov O."/>
            <person name="Chapman J."/>
            <person name="Fahey B."/>
            <person name="Gauthier M.E."/>
            <person name="Mitros T."/>
            <person name="Richards G.S."/>
            <person name="Conaco C."/>
            <person name="Dacre M."/>
            <person name="Hellsten U."/>
            <person name="Larroux C."/>
            <person name="Putnam N.H."/>
            <person name="Stanke M."/>
            <person name="Adamska M."/>
            <person name="Darling A."/>
            <person name="Degnan S.M."/>
            <person name="Oakley T.H."/>
            <person name="Plachetzki D.C."/>
            <person name="Zhai Y."/>
            <person name="Adamski M."/>
            <person name="Calcino A."/>
            <person name="Cummins S.F."/>
            <person name="Goodstein D.M."/>
            <person name="Harris C."/>
            <person name="Jackson D.J."/>
            <person name="Leys S.P."/>
            <person name="Shu S."/>
            <person name="Woodcroft B.J."/>
            <person name="Vervoort M."/>
            <person name="Kosik K.S."/>
            <person name="Manning G."/>
            <person name="Degnan B.M."/>
            <person name="Rokhsar D.S."/>
        </authorList>
    </citation>
    <scope>NUCLEOTIDE SEQUENCE [LARGE SCALE GENOMIC DNA]</scope>
</reference>
<feature type="compositionally biased region" description="Polar residues" evidence="7">
    <location>
        <begin position="662"/>
        <end position="679"/>
    </location>
</feature>
<dbReference type="AlphaFoldDB" id="A0AAN0IBB1"/>
<evidence type="ECO:0000256" key="2">
    <source>
        <dbReference type="ARBA" id="ARBA00022448"/>
    </source>
</evidence>
<feature type="transmembrane region" description="Helical" evidence="8">
    <location>
        <begin position="371"/>
        <end position="391"/>
    </location>
</feature>
<feature type="domain" description="Amino acid transporter transmembrane" evidence="9">
    <location>
        <begin position="8"/>
        <end position="389"/>
    </location>
</feature>
<feature type="transmembrane region" description="Helical" evidence="8">
    <location>
        <begin position="7"/>
        <end position="27"/>
    </location>
</feature>
<evidence type="ECO:0000256" key="8">
    <source>
        <dbReference type="SAM" id="Phobius"/>
    </source>
</evidence>
<organism evidence="10 11">
    <name type="scientific">Amphimedon queenslandica</name>
    <name type="common">Sponge</name>
    <dbReference type="NCBI Taxonomy" id="400682"/>
    <lineage>
        <taxon>Eukaryota</taxon>
        <taxon>Metazoa</taxon>
        <taxon>Porifera</taxon>
        <taxon>Demospongiae</taxon>
        <taxon>Heteroscleromorpha</taxon>
        <taxon>Haplosclerida</taxon>
        <taxon>Niphatidae</taxon>
        <taxon>Amphimedon</taxon>
    </lineage>
</organism>
<evidence type="ECO:0000256" key="3">
    <source>
        <dbReference type="ARBA" id="ARBA00022692"/>
    </source>
</evidence>
<keyword evidence="11" id="KW-1185">Reference proteome</keyword>
<dbReference type="EnsemblMetazoa" id="XM_003384506.3">
    <property type="protein sequence ID" value="XP_003384554.1"/>
    <property type="gene ID" value="LOC100639898"/>
</dbReference>
<evidence type="ECO:0000313" key="10">
    <source>
        <dbReference type="EnsemblMetazoa" id="XP_003384554.1"/>
    </source>
</evidence>
<comment type="subcellular location">
    <subcellularLocation>
        <location evidence="1">Membrane</location>
        <topology evidence="1">Multi-pass membrane protein</topology>
    </subcellularLocation>
</comment>
<dbReference type="PANTHER" id="PTHR22950:SF646">
    <property type="entry name" value="SODIUM-COUPLED NEUTRAL AMINO ACID TRANSPORTER 10-RELATED"/>
    <property type="match status" value="1"/>
</dbReference>
<sequence>MEGDTRWVINLGNSICGVSLLVLPYCFSQCGVLLGGLLLVSAALMTLWSTQLLVDCIYEKKSISCEGIAFALYGRYGKLLLEVSCALFMVGTCSAFFVIIADLAPVVFAWVASIPPDLPYLRILILFSLGVSVIFPLSLLRQLDSLSTLSTASIGFYAWLTIQLIVYALQKVGTTEISLWKSAGILHTVPIYAMSLSCHLQLVAIIKEIIGEIREGDIESRLRIKSIIARAILMVSVVYGSAALFGHIAFSGSGVKGDVLANFDDGLLAQLTRIGFVLSVVVSFPFMVNPCRSTVYSFLYGKTENYISNPKHFYITLAIITTSFLVAVFTPNIELVLALTGSVLGAIICFIFPSLSYLYAIKEKNENTHKALVVLLVGMVLLFGGTISALMPKASSSSLQGEHNVIEELGMKPVVPPAEDLIGKGKDAILPHDDPVVPVAPVGENLKETLKHEKDSLEDNVKNEKPFKPLRVLASEKNTPTERGLKNKSNEKLSPPEGQKPLPDPPAEAISDNKGGGEPAQTVQEPVKSAQEPVKNVQEPVKNVQEPAQNVQEPAKNVQEPAQNVQEPAKKPQDEIPNVQEPVKSVPDPVKDPAQESVQSEQDGGQNVKENKSGEDGLGQLPNGNLNKESLKKRSLSEEEEKQQEKETRPTKQNSKSRKNDTANIVEQKNNTLKDAGNT</sequence>
<name>A0AAN0IBB1_AMPQE</name>
<keyword evidence="2" id="KW-0813">Transport</keyword>
<feature type="transmembrane region" description="Helical" evidence="8">
    <location>
        <begin position="79"/>
        <end position="100"/>
    </location>
</feature>
<accession>A0AAN0IBB1</accession>
<feature type="transmembrane region" description="Helical" evidence="8">
    <location>
        <begin position="312"/>
        <end position="329"/>
    </location>
</feature>
<dbReference type="KEGG" id="aqu:100639898"/>
<evidence type="ECO:0000256" key="6">
    <source>
        <dbReference type="ARBA" id="ARBA00023136"/>
    </source>
</evidence>
<dbReference type="RefSeq" id="XP_003384554.1">
    <property type="nucleotide sequence ID" value="XM_003384506.3"/>
</dbReference>
<feature type="transmembrane region" description="Helical" evidence="8">
    <location>
        <begin position="152"/>
        <end position="169"/>
    </location>
</feature>
<protein>
    <recommendedName>
        <fullName evidence="9">Amino acid transporter transmembrane domain-containing protein</fullName>
    </recommendedName>
</protein>
<evidence type="ECO:0000256" key="4">
    <source>
        <dbReference type="ARBA" id="ARBA00022970"/>
    </source>
</evidence>
<feature type="region of interest" description="Disordered" evidence="7">
    <location>
        <begin position="452"/>
        <end position="679"/>
    </location>
</feature>
<feature type="compositionally biased region" description="Basic and acidic residues" evidence="7">
    <location>
        <begin position="479"/>
        <end position="491"/>
    </location>
</feature>
<keyword evidence="4" id="KW-0029">Amino-acid transport</keyword>
<dbReference type="PANTHER" id="PTHR22950">
    <property type="entry name" value="AMINO ACID TRANSPORTER"/>
    <property type="match status" value="1"/>
</dbReference>
<dbReference type="GO" id="GO:0015179">
    <property type="term" value="F:L-amino acid transmembrane transporter activity"/>
    <property type="evidence" value="ECO:0007669"/>
    <property type="project" value="TreeGrafter"/>
</dbReference>
<dbReference type="Pfam" id="PF01490">
    <property type="entry name" value="Aa_trans"/>
    <property type="match status" value="1"/>
</dbReference>
<dbReference type="Proteomes" id="UP000007879">
    <property type="component" value="Unassembled WGS sequence"/>
</dbReference>
<evidence type="ECO:0000256" key="1">
    <source>
        <dbReference type="ARBA" id="ARBA00004141"/>
    </source>
</evidence>
<evidence type="ECO:0000313" key="11">
    <source>
        <dbReference type="Proteomes" id="UP000007879"/>
    </source>
</evidence>
<feature type="transmembrane region" description="Helical" evidence="8">
    <location>
        <begin position="335"/>
        <end position="359"/>
    </location>
</feature>
<feature type="transmembrane region" description="Helical" evidence="8">
    <location>
        <begin position="33"/>
        <end position="58"/>
    </location>
</feature>
<dbReference type="GeneID" id="100639898"/>
<feature type="compositionally biased region" description="Basic and acidic residues" evidence="7">
    <location>
        <begin position="452"/>
        <end position="467"/>
    </location>
</feature>
<evidence type="ECO:0000256" key="5">
    <source>
        <dbReference type="ARBA" id="ARBA00022989"/>
    </source>
</evidence>
<keyword evidence="5 8" id="KW-1133">Transmembrane helix</keyword>
<proteinExistence type="predicted"/>
<dbReference type="GO" id="GO:0016020">
    <property type="term" value="C:membrane"/>
    <property type="evidence" value="ECO:0007669"/>
    <property type="project" value="UniProtKB-SubCell"/>
</dbReference>
<evidence type="ECO:0000256" key="7">
    <source>
        <dbReference type="SAM" id="MobiDB-lite"/>
    </source>
</evidence>
<feature type="transmembrane region" description="Helical" evidence="8">
    <location>
        <begin position="189"/>
        <end position="206"/>
    </location>
</feature>
<feature type="transmembrane region" description="Helical" evidence="8">
    <location>
        <begin position="270"/>
        <end position="291"/>
    </location>
</feature>
<keyword evidence="3 8" id="KW-0812">Transmembrane</keyword>
<feature type="transmembrane region" description="Helical" evidence="8">
    <location>
        <begin position="227"/>
        <end position="250"/>
    </location>
</feature>